<evidence type="ECO:0000256" key="1">
    <source>
        <dbReference type="ARBA" id="ARBA00007274"/>
    </source>
</evidence>
<dbReference type="InterPro" id="IPR020019">
    <property type="entry name" value="AcTrfase_PglD-like"/>
</dbReference>
<dbReference type="EMBL" id="JAOYFC010000002">
    <property type="protein sequence ID" value="MCV6825413.1"/>
    <property type="molecule type" value="Genomic_DNA"/>
</dbReference>
<dbReference type="Proteomes" id="UP001208041">
    <property type="component" value="Unassembled WGS sequence"/>
</dbReference>
<dbReference type="SUPFAM" id="SSF51161">
    <property type="entry name" value="Trimeric LpxA-like enzymes"/>
    <property type="match status" value="1"/>
</dbReference>
<feature type="active site" description="Proton acceptor" evidence="2">
    <location>
        <position position="134"/>
    </location>
</feature>
<sequence>MDLVVVGTGGLAREFSAFFSEEVNIVGYSSTNPEEFEEFALPGKYFGSDITPNSVGTKYAVLAIGSPATKRAVSDKLNKLGFVFPNLVHSSAVTATNVIEADCEGVIISPNCVVGTNVHFGNHVYINFMVGVGHDATFDNFVQVNPGAQIGGAVSIGEEVLIGSGSTVLQGQKINKSSTVGSGAVVFSTVAEDSTVIGNPAMRLKLPRREE</sequence>
<organism evidence="4 5">
    <name type="scientific">Halocynthiibacter halioticoli</name>
    <dbReference type="NCBI Taxonomy" id="2986804"/>
    <lineage>
        <taxon>Bacteria</taxon>
        <taxon>Pseudomonadati</taxon>
        <taxon>Pseudomonadota</taxon>
        <taxon>Alphaproteobacteria</taxon>
        <taxon>Rhodobacterales</taxon>
        <taxon>Paracoccaceae</taxon>
        <taxon>Halocynthiibacter</taxon>
    </lineage>
</organism>
<keyword evidence="5" id="KW-1185">Reference proteome</keyword>
<accession>A0AAE3J2D5</accession>
<dbReference type="InterPro" id="IPR011004">
    <property type="entry name" value="Trimer_LpxA-like_sf"/>
</dbReference>
<dbReference type="PANTHER" id="PTHR43300:SF7">
    <property type="entry name" value="UDP-N-ACETYLBACILLOSAMINE N-ACETYLTRANSFERASE"/>
    <property type="match status" value="1"/>
</dbReference>
<gene>
    <name evidence="4" type="ORF">OH136_12705</name>
</gene>
<dbReference type="Gene3D" id="2.160.10.10">
    <property type="entry name" value="Hexapeptide repeat proteins"/>
    <property type="match status" value="1"/>
</dbReference>
<feature type="site" description="Increases basicity of active site His" evidence="2">
    <location>
        <position position="135"/>
    </location>
</feature>
<proteinExistence type="inferred from homology"/>
<protein>
    <submittedName>
        <fullName evidence="4">Acetyltransferase</fullName>
    </submittedName>
</protein>
<dbReference type="InterPro" id="IPR050179">
    <property type="entry name" value="Trans_hexapeptide_repeat"/>
</dbReference>
<comment type="caution">
    <text evidence="4">The sequence shown here is derived from an EMBL/GenBank/DDBJ whole genome shotgun (WGS) entry which is preliminary data.</text>
</comment>
<evidence type="ECO:0000256" key="2">
    <source>
        <dbReference type="PIRSR" id="PIRSR620019-1"/>
    </source>
</evidence>
<evidence type="ECO:0000256" key="3">
    <source>
        <dbReference type="PIRSR" id="PIRSR620019-2"/>
    </source>
</evidence>
<dbReference type="CDD" id="cd03360">
    <property type="entry name" value="LbH_AT_putative"/>
    <property type="match status" value="1"/>
</dbReference>
<dbReference type="RefSeq" id="WP_263954289.1">
    <property type="nucleotide sequence ID" value="NZ_JAOYFC010000002.1"/>
</dbReference>
<dbReference type="PANTHER" id="PTHR43300">
    <property type="entry name" value="ACETYLTRANSFERASE"/>
    <property type="match status" value="1"/>
</dbReference>
<evidence type="ECO:0000313" key="4">
    <source>
        <dbReference type="EMBL" id="MCV6825413.1"/>
    </source>
</evidence>
<evidence type="ECO:0000313" key="5">
    <source>
        <dbReference type="Proteomes" id="UP001208041"/>
    </source>
</evidence>
<reference evidence="4" key="1">
    <citation type="submission" date="2022-10" db="EMBL/GenBank/DDBJ databases">
        <authorList>
            <person name="Yue Y."/>
        </authorList>
    </citation>
    <scope>NUCLEOTIDE SEQUENCE</scope>
    <source>
        <strain evidence="4">Z654</strain>
    </source>
</reference>
<comment type="similarity">
    <text evidence="1">Belongs to the transferase hexapeptide repeat family.</text>
</comment>
<dbReference type="AlphaFoldDB" id="A0AAE3J2D5"/>
<feature type="binding site" evidence="3">
    <location>
        <position position="65"/>
    </location>
    <ligand>
        <name>substrate</name>
    </ligand>
</feature>
<name>A0AAE3J2D5_9RHOB</name>